<dbReference type="GO" id="GO:0005524">
    <property type="term" value="F:ATP binding"/>
    <property type="evidence" value="ECO:0007669"/>
    <property type="project" value="UniProtKB-UniRule"/>
</dbReference>
<dbReference type="CDD" id="cd02020">
    <property type="entry name" value="CMPK"/>
    <property type="match status" value="1"/>
</dbReference>
<dbReference type="AlphaFoldDB" id="A0A222EQQ4"/>
<dbReference type="InterPro" id="IPR003136">
    <property type="entry name" value="Cytidylate_kin"/>
</dbReference>
<evidence type="ECO:0000256" key="2">
    <source>
        <dbReference type="ARBA" id="ARBA00022679"/>
    </source>
</evidence>
<keyword evidence="3 8" id="KW-0547">Nucleotide-binding</keyword>
<feature type="binding site" evidence="8">
    <location>
        <begin position="11"/>
        <end position="19"/>
    </location>
    <ligand>
        <name>ATP</name>
        <dbReference type="ChEBI" id="CHEBI:30616"/>
    </ligand>
</feature>
<evidence type="ECO:0000256" key="1">
    <source>
        <dbReference type="ARBA" id="ARBA00009427"/>
    </source>
</evidence>
<comment type="subcellular location">
    <subcellularLocation>
        <location evidence="8">Cytoplasm</location>
    </subcellularLocation>
</comment>
<gene>
    <name evidence="8 10" type="primary">cmk</name>
    <name evidence="10" type="ORF">SCORR_v1c08010</name>
</gene>
<keyword evidence="5 8" id="KW-0067">ATP-binding</keyword>
<dbReference type="Pfam" id="PF02224">
    <property type="entry name" value="Cytidylate_kin"/>
    <property type="match status" value="1"/>
</dbReference>
<dbReference type="GO" id="GO:0005737">
    <property type="term" value="C:cytoplasm"/>
    <property type="evidence" value="ECO:0007669"/>
    <property type="project" value="UniProtKB-SubCell"/>
</dbReference>
<keyword evidence="11" id="KW-1185">Reference proteome</keyword>
<name>A0A222EQQ4_9MOLU</name>
<dbReference type="GO" id="GO:0036430">
    <property type="term" value="F:CMP kinase activity"/>
    <property type="evidence" value="ECO:0007669"/>
    <property type="project" value="RHEA"/>
</dbReference>
<proteinExistence type="inferred from homology"/>
<reference evidence="10 11" key="1">
    <citation type="submission" date="2017-07" db="EMBL/GenBank/DDBJ databases">
        <title>Complete genome sequence of Spiroplasma corruscae EC-1 (DSM 19793).</title>
        <authorList>
            <person name="Tsai Y.-M."/>
            <person name="Lo W.-S."/>
            <person name="Kuo C.-H."/>
        </authorList>
    </citation>
    <scope>NUCLEOTIDE SEQUENCE [LARGE SCALE GENOMIC DNA]</scope>
    <source>
        <strain evidence="10 11">EC-1</strain>
    </source>
</reference>
<dbReference type="Proteomes" id="UP000203229">
    <property type="component" value="Chromosome"/>
</dbReference>
<dbReference type="EC" id="2.7.4.25" evidence="8"/>
<evidence type="ECO:0000313" key="10">
    <source>
        <dbReference type="EMBL" id="ASP28573.1"/>
    </source>
</evidence>
<evidence type="ECO:0000256" key="8">
    <source>
        <dbReference type="HAMAP-Rule" id="MF_00238"/>
    </source>
</evidence>
<protein>
    <recommendedName>
        <fullName evidence="8">Cytidylate kinase</fullName>
        <shortName evidence="8">CK</shortName>
        <ecNumber evidence="8">2.7.4.25</ecNumber>
    </recommendedName>
    <alternativeName>
        <fullName evidence="8">Cytidine monophosphate kinase</fullName>
        <shortName evidence="8">CMP kinase</shortName>
    </alternativeName>
</protein>
<keyword evidence="8" id="KW-0963">Cytoplasm</keyword>
<dbReference type="OrthoDB" id="9807434at2"/>
<evidence type="ECO:0000256" key="5">
    <source>
        <dbReference type="ARBA" id="ARBA00022840"/>
    </source>
</evidence>
<dbReference type="KEGG" id="scou:SCORR_v1c08010"/>
<dbReference type="Gene3D" id="3.40.50.300">
    <property type="entry name" value="P-loop containing nucleotide triphosphate hydrolases"/>
    <property type="match status" value="1"/>
</dbReference>
<comment type="catalytic activity">
    <reaction evidence="6 8">
        <text>dCMP + ATP = dCDP + ADP</text>
        <dbReference type="Rhea" id="RHEA:25094"/>
        <dbReference type="ChEBI" id="CHEBI:30616"/>
        <dbReference type="ChEBI" id="CHEBI:57566"/>
        <dbReference type="ChEBI" id="CHEBI:58593"/>
        <dbReference type="ChEBI" id="CHEBI:456216"/>
        <dbReference type="EC" id="2.7.4.25"/>
    </reaction>
</comment>
<comment type="similarity">
    <text evidence="1 8">Belongs to the cytidylate kinase family. Type 1 subfamily.</text>
</comment>
<feature type="domain" description="Cytidylate kinase" evidence="9">
    <location>
        <begin position="7"/>
        <end position="218"/>
    </location>
</feature>
<comment type="catalytic activity">
    <reaction evidence="7 8">
        <text>CMP + ATP = CDP + ADP</text>
        <dbReference type="Rhea" id="RHEA:11600"/>
        <dbReference type="ChEBI" id="CHEBI:30616"/>
        <dbReference type="ChEBI" id="CHEBI:58069"/>
        <dbReference type="ChEBI" id="CHEBI:60377"/>
        <dbReference type="ChEBI" id="CHEBI:456216"/>
        <dbReference type="EC" id="2.7.4.25"/>
    </reaction>
</comment>
<dbReference type="EMBL" id="CP022535">
    <property type="protein sequence ID" value="ASP28573.1"/>
    <property type="molecule type" value="Genomic_DNA"/>
</dbReference>
<evidence type="ECO:0000256" key="7">
    <source>
        <dbReference type="ARBA" id="ARBA00048478"/>
    </source>
</evidence>
<evidence type="ECO:0000256" key="3">
    <source>
        <dbReference type="ARBA" id="ARBA00022741"/>
    </source>
</evidence>
<dbReference type="GO" id="GO:0006220">
    <property type="term" value="P:pyrimidine nucleotide metabolic process"/>
    <property type="evidence" value="ECO:0007669"/>
    <property type="project" value="UniProtKB-UniRule"/>
</dbReference>
<organism evidence="10 11">
    <name type="scientific">Spiroplasma corruscae</name>
    <dbReference type="NCBI Taxonomy" id="216934"/>
    <lineage>
        <taxon>Bacteria</taxon>
        <taxon>Bacillati</taxon>
        <taxon>Mycoplasmatota</taxon>
        <taxon>Mollicutes</taxon>
        <taxon>Entomoplasmatales</taxon>
        <taxon>Spiroplasmataceae</taxon>
        <taxon>Spiroplasma</taxon>
    </lineage>
</organism>
<sequence length="221" mass="25387">MKKMIRVAVDGTAGSGKSTIMKLVSEKLNITFFDTGLMYRAFTLFCLKNNIDFKNSDIMEGLLHSFNFELNDSSEPIINGENYDKLLTSYDVVKNIKYVANNIKVREFMVNSQRKIAFNKSIIMVGRDITTVVLPNADLKIYFDCSIEARAKRRFEQNNQNNIIPNNYEEIYNSIYKRDENDKNRSIGALKVADSAWVFDTSFLTINEAVEKVIEKVKSIE</sequence>
<dbReference type="GO" id="GO:0036431">
    <property type="term" value="F:dCMP kinase activity"/>
    <property type="evidence" value="ECO:0007669"/>
    <property type="project" value="InterPro"/>
</dbReference>
<dbReference type="InterPro" id="IPR011994">
    <property type="entry name" value="Cytidylate_kinase_dom"/>
</dbReference>
<dbReference type="InterPro" id="IPR027417">
    <property type="entry name" value="P-loop_NTPase"/>
</dbReference>
<keyword evidence="2 8" id="KW-0808">Transferase</keyword>
<keyword evidence="4 8" id="KW-0418">Kinase</keyword>
<dbReference type="SUPFAM" id="SSF52540">
    <property type="entry name" value="P-loop containing nucleoside triphosphate hydrolases"/>
    <property type="match status" value="1"/>
</dbReference>
<evidence type="ECO:0000256" key="6">
    <source>
        <dbReference type="ARBA" id="ARBA00047615"/>
    </source>
</evidence>
<evidence type="ECO:0000256" key="4">
    <source>
        <dbReference type="ARBA" id="ARBA00022777"/>
    </source>
</evidence>
<accession>A0A222EQQ4</accession>
<dbReference type="HAMAP" id="MF_00238">
    <property type="entry name" value="Cytidyl_kinase_type1"/>
    <property type="match status" value="1"/>
</dbReference>
<evidence type="ECO:0000313" key="11">
    <source>
        <dbReference type="Proteomes" id="UP000203229"/>
    </source>
</evidence>
<evidence type="ECO:0000259" key="9">
    <source>
        <dbReference type="Pfam" id="PF02224"/>
    </source>
</evidence>
<dbReference type="NCBIfam" id="TIGR00017">
    <property type="entry name" value="cmk"/>
    <property type="match status" value="1"/>
</dbReference>
<dbReference type="RefSeq" id="WP_094049436.1">
    <property type="nucleotide sequence ID" value="NZ_CP022535.1"/>
</dbReference>